<feature type="compositionally biased region" description="Polar residues" evidence="2">
    <location>
        <begin position="276"/>
        <end position="288"/>
    </location>
</feature>
<reference evidence="4" key="1">
    <citation type="submission" date="2022-02" db="EMBL/GenBank/DDBJ databases">
        <authorList>
            <person name="Henning P.M."/>
            <person name="McCubbin A.G."/>
            <person name="Shore J.S."/>
        </authorList>
    </citation>
    <scope>NUCLEOTIDE SEQUENCE</scope>
    <source>
        <strain evidence="4">F60SS</strain>
        <tissue evidence="4">Leaves</tissue>
    </source>
</reference>
<evidence type="ECO:0000313" key="4">
    <source>
        <dbReference type="EMBL" id="KAJ4846596.1"/>
    </source>
</evidence>
<organism evidence="4 5">
    <name type="scientific">Turnera subulata</name>
    <dbReference type="NCBI Taxonomy" id="218843"/>
    <lineage>
        <taxon>Eukaryota</taxon>
        <taxon>Viridiplantae</taxon>
        <taxon>Streptophyta</taxon>
        <taxon>Embryophyta</taxon>
        <taxon>Tracheophyta</taxon>
        <taxon>Spermatophyta</taxon>
        <taxon>Magnoliopsida</taxon>
        <taxon>eudicotyledons</taxon>
        <taxon>Gunneridae</taxon>
        <taxon>Pentapetalae</taxon>
        <taxon>rosids</taxon>
        <taxon>fabids</taxon>
        <taxon>Malpighiales</taxon>
        <taxon>Passifloraceae</taxon>
        <taxon>Turnera</taxon>
    </lineage>
</organism>
<dbReference type="GO" id="GO:0003676">
    <property type="term" value="F:nucleic acid binding"/>
    <property type="evidence" value="ECO:0007669"/>
    <property type="project" value="InterPro"/>
</dbReference>
<dbReference type="PANTHER" id="PTHR31286">
    <property type="entry name" value="GLYCINE-RICH CELL WALL STRUCTURAL PROTEIN 1.8-LIKE"/>
    <property type="match status" value="1"/>
</dbReference>
<gene>
    <name evidence="4" type="ORF">Tsubulata_040794</name>
</gene>
<dbReference type="GO" id="GO:0008270">
    <property type="term" value="F:zinc ion binding"/>
    <property type="evidence" value="ECO:0007669"/>
    <property type="project" value="UniProtKB-KW"/>
</dbReference>
<dbReference type="PANTHER" id="PTHR31286:SF99">
    <property type="entry name" value="DUF4283 DOMAIN-CONTAINING PROTEIN"/>
    <property type="match status" value="1"/>
</dbReference>
<name>A0A9Q0GBC3_9ROSI</name>
<dbReference type="OrthoDB" id="851886at2759"/>
<comment type="caution">
    <text evidence="4">The sequence shown here is derived from an EMBL/GenBank/DDBJ whole genome shotgun (WGS) entry which is preliminary data.</text>
</comment>
<reference evidence="4" key="2">
    <citation type="journal article" date="2023" name="Plants (Basel)">
        <title>Annotation of the Turnera subulata (Passifloraceae) Draft Genome Reveals the S-Locus Evolved after the Divergence of Turneroideae from Passifloroideae in a Stepwise Manner.</title>
        <authorList>
            <person name="Henning P.M."/>
            <person name="Roalson E.H."/>
            <person name="Mir W."/>
            <person name="McCubbin A.G."/>
            <person name="Shore J.S."/>
        </authorList>
    </citation>
    <scope>NUCLEOTIDE SEQUENCE</scope>
    <source>
        <strain evidence="4">F60SS</strain>
    </source>
</reference>
<feature type="non-terminal residue" evidence="4">
    <location>
        <position position="328"/>
    </location>
</feature>
<accession>A0A9Q0GBC3</accession>
<feature type="domain" description="CCHC-type" evidence="3">
    <location>
        <begin position="196"/>
        <end position="211"/>
    </location>
</feature>
<dbReference type="InterPro" id="IPR025558">
    <property type="entry name" value="DUF4283"/>
</dbReference>
<evidence type="ECO:0000256" key="1">
    <source>
        <dbReference type="PROSITE-ProRule" id="PRU00047"/>
    </source>
</evidence>
<feature type="compositionally biased region" description="Pro residues" evidence="2">
    <location>
        <begin position="319"/>
        <end position="328"/>
    </location>
</feature>
<dbReference type="InterPro" id="IPR001878">
    <property type="entry name" value="Znf_CCHC"/>
</dbReference>
<keyword evidence="1" id="KW-0479">Metal-binding</keyword>
<protein>
    <recommendedName>
        <fullName evidence="3">CCHC-type domain-containing protein</fullName>
    </recommendedName>
</protein>
<keyword evidence="5" id="KW-1185">Reference proteome</keyword>
<dbReference type="Pfam" id="PF14111">
    <property type="entry name" value="DUF4283"/>
    <property type="match status" value="1"/>
</dbReference>
<dbReference type="InterPro" id="IPR040256">
    <property type="entry name" value="At4g02000-like"/>
</dbReference>
<dbReference type="PROSITE" id="PS50158">
    <property type="entry name" value="ZF_CCHC"/>
    <property type="match status" value="1"/>
</dbReference>
<dbReference type="EMBL" id="JAKUCV010001385">
    <property type="protein sequence ID" value="KAJ4846596.1"/>
    <property type="molecule type" value="Genomic_DNA"/>
</dbReference>
<dbReference type="AlphaFoldDB" id="A0A9Q0GBC3"/>
<evidence type="ECO:0000313" key="5">
    <source>
        <dbReference type="Proteomes" id="UP001141552"/>
    </source>
</evidence>
<keyword evidence="1" id="KW-0862">Zinc</keyword>
<feature type="region of interest" description="Disordered" evidence="2">
    <location>
        <begin position="245"/>
        <end position="328"/>
    </location>
</feature>
<dbReference type="Proteomes" id="UP001141552">
    <property type="component" value="Unassembled WGS sequence"/>
</dbReference>
<evidence type="ECO:0000256" key="2">
    <source>
        <dbReference type="SAM" id="MobiDB-lite"/>
    </source>
</evidence>
<evidence type="ECO:0000259" key="3">
    <source>
        <dbReference type="PROSITE" id="PS50158"/>
    </source>
</evidence>
<keyword evidence="1" id="KW-0863">Zinc-finger</keyword>
<proteinExistence type="predicted"/>
<sequence length="328" mass="36759">MNQDLVIVNRDGVESLGLSDKFKERLDKKWENTVIGKLLGRAIGYKALQAKLQSLWKMSGAFKILDLENNFYMVRFRESKDYLHALVDGPWVIYDNVLSVQPWTPEFRASLTRIESVVVWTQFPDFPVNRYHSHVFKHLGNMIGKTVKLDGNTRNPNRAKFAKVVVCVDITKPLKGTVYLEGEPIRVRYKGLPNICYACGKIGHSVLICPKMAKAHFEGTSDGGQRQEGPSADLTECATNTRVVPTSTTEKDGRGEWMNVPNRTRRPTKRQADGTPASSKIVTPNEVSNRYHILADDPDSEAAGVYNNRPTPQAANLKPLPPTPKPSK</sequence>